<dbReference type="PATRIC" id="fig|1160705.3.peg.3002"/>
<dbReference type="EMBL" id="AMLP01000099">
    <property type="protein sequence ID" value="ELS56012.1"/>
    <property type="molecule type" value="Genomic_DNA"/>
</dbReference>
<feature type="compositionally biased region" description="Low complexity" evidence="1">
    <location>
        <begin position="72"/>
        <end position="88"/>
    </location>
</feature>
<dbReference type="Proteomes" id="UP000011205">
    <property type="component" value="Unassembled WGS sequence"/>
</dbReference>
<dbReference type="AlphaFoldDB" id="L8PKV1"/>
<feature type="region of interest" description="Disordered" evidence="1">
    <location>
        <begin position="1"/>
        <end position="88"/>
    </location>
</feature>
<comment type="caution">
    <text evidence="2">The sequence shown here is derived from an EMBL/GenBank/DDBJ whole genome shotgun (WGS) entry which is preliminary data.</text>
</comment>
<evidence type="ECO:0000256" key="1">
    <source>
        <dbReference type="SAM" id="MobiDB-lite"/>
    </source>
</evidence>
<protein>
    <submittedName>
        <fullName evidence="2">Uncharacterized protein</fullName>
    </submittedName>
</protein>
<proteinExistence type="predicted"/>
<name>L8PKV1_STRVR</name>
<reference evidence="2 3" key="1">
    <citation type="journal article" date="2013" name="Genome Announc.">
        <title>Draft Genome Sequence of Streptomyces viridochromogenes Strain Tu57, Producer of Avilamycin.</title>
        <authorList>
            <person name="Gruning B.A."/>
            <person name="Erxleben A."/>
            <person name="Hahnlein A."/>
            <person name="Gunther S."/>
        </authorList>
    </citation>
    <scope>NUCLEOTIDE SEQUENCE [LARGE SCALE GENOMIC DNA]</scope>
    <source>
        <strain evidence="2 3">Tue57</strain>
    </source>
</reference>
<sequence length="88" mass="9046">MARRPSSHSGYGPGDEGGERADRDLQRGQQRTGGEIAGDADDAEGGAPSRALSTRTSQPGRRPTNEPERGARAGSPAPAPAGRGPARR</sequence>
<accession>L8PKV1</accession>
<feature type="compositionally biased region" description="Basic and acidic residues" evidence="1">
    <location>
        <begin position="17"/>
        <end position="26"/>
    </location>
</feature>
<evidence type="ECO:0000313" key="3">
    <source>
        <dbReference type="Proteomes" id="UP000011205"/>
    </source>
</evidence>
<evidence type="ECO:0000313" key="2">
    <source>
        <dbReference type="EMBL" id="ELS56012.1"/>
    </source>
</evidence>
<organism evidence="2 3">
    <name type="scientific">Streptomyces viridochromogenes Tue57</name>
    <dbReference type="NCBI Taxonomy" id="1160705"/>
    <lineage>
        <taxon>Bacteria</taxon>
        <taxon>Bacillati</taxon>
        <taxon>Actinomycetota</taxon>
        <taxon>Actinomycetes</taxon>
        <taxon>Kitasatosporales</taxon>
        <taxon>Streptomycetaceae</taxon>
        <taxon>Streptomyces</taxon>
    </lineage>
</organism>
<gene>
    <name evidence="2" type="ORF">STVIR_3027</name>
</gene>